<gene>
    <name evidence="1" type="ORF">RIF29_24552</name>
</gene>
<reference evidence="1 2" key="1">
    <citation type="submission" date="2024-01" db="EMBL/GenBank/DDBJ databases">
        <title>The genomes of 5 underutilized Papilionoideae crops provide insights into root nodulation and disease resistanc.</title>
        <authorList>
            <person name="Yuan L."/>
        </authorList>
    </citation>
    <scope>NUCLEOTIDE SEQUENCE [LARGE SCALE GENOMIC DNA]</scope>
    <source>
        <strain evidence="1">ZHUSHIDOU_FW_LH</strain>
        <tissue evidence="1">Leaf</tissue>
    </source>
</reference>
<accession>A0AAN9EK10</accession>
<evidence type="ECO:0000313" key="2">
    <source>
        <dbReference type="Proteomes" id="UP001372338"/>
    </source>
</evidence>
<organism evidence="1 2">
    <name type="scientific">Crotalaria pallida</name>
    <name type="common">Smooth rattlebox</name>
    <name type="synonym">Crotalaria striata</name>
    <dbReference type="NCBI Taxonomy" id="3830"/>
    <lineage>
        <taxon>Eukaryota</taxon>
        <taxon>Viridiplantae</taxon>
        <taxon>Streptophyta</taxon>
        <taxon>Embryophyta</taxon>
        <taxon>Tracheophyta</taxon>
        <taxon>Spermatophyta</taxon>
        <taxon>Magnoliopsida</taxon>
        <taxon>eudicotyledons</taxon>
        <taxon>Gunneridae</taxon>
        <taxon>Pentapetalae</taxon>
        <taxon>rosids</taxon>
        <taxon>fabids</taxon>
        <taxon>Fabales</taxon>
        <taxon>Fabaceae</taxon>
        <taxon>Papilionoideae</taxon>
        <taxon>50 kb inversion clade</taxon>
        <taxon>genistoids sensu lato</taxon>
        <taxon>core genistoids</taxon>
        <taxon>Crotalarieae</taxon>
        <taxon>Crotalaria</taxon>
    </lineage>
</organism>
<proteinExistence type="predicted"/>
<comment type="caution">
    <text evidence="1">The sequence shown here is derived from an EMBL/GenBank/DDBJ whole genome shotgun (WGS) entry which is preliminary data.</text>
</comment>
<dbReference type="AlphaFoldDB" id="A0AAN9EK10"/>
<keyword evidence="2" id="KW-1185">Reference proteome</keyword>
<dbReference type="Proteomes" id="UP001372338">
    <property type="component" value="Unassembled WGS sequence"/>
</dbReference>
<sequence>MELHSVNPGHKFLHSYGILGHRRHGGFKCHCGMGGIKRKEWRDKAVLSRKRETICTNASKIARPSLSTLSLSSSYPQPFKP</sequence>
<protein>
    <submittedName>
        <fullName evidence="1">Uncharacterized protein</fullName>
    </submittedName>
</protein>
<dbReference type="EMBL" id="JAYWIO010000005">
    <property type="protein sequence ID" value="KAK7258959.1"/>
    <property type="molecule type" value="Genomic_DNA"/>
</dbReference>
<evidence type="ECO:0000313" key="1">
    <source>
        <dbReference type="EMBL" id="KAK7258959.1"/>
    </source>
</evidence>
<name>A0AAN9EK10_CROPI</name>